<protein>
    <submittedName>
        <fullName evidence="1">APUM3</fullName>
    </submittedName>
</protein>
<organism evidence="1">
    <name type="scientific">Arundo donax</name>
    <name type="common">Giant reed</name>
    <name type="synonym">Donax arundinaceus</name>
    <dbReference type="NCBI Taxonomy" id="35708"/>
    <lineage>
        <taxon>Eukaryota</taxon>
        <taxon>Viridiplantae</taxon>
        <taxon>Streptophyta</taxon>
        <taxon>Embryophyta</taxon>
        <taxon>Tracheophyta</taxon>
        <taxon>Spermatophyta</taxon>
        <taxon>Magnoliopsida</taxon>
        <taxon>Liliopsida</taxon>
        <taxon>Poales</taxon>
        <taxon>Poaceae</taxon>
        <taxon>PACMAD clade</taxon>
        <taxon>Arundinoideae</taxon>
        <taxon>Arundineae</taxon>
        <taxon>Arundo</taxon>
    </lineage>
</organism>
<reference evidence="1" key="2">
    <citation type="journal article" date="2015" name="Data Brief">
        <title>Shoot transcriptome of the giant reed, Arundo donax.</title>
        <authorList>
            <person name="Barrero R.A."/>
            <person name="Guerrero F.D."/>
            <person name="Moolhuijzen P."/>
            <person name="Goolsby J.A."/>
            <person name="Tidwell J."/>
            <person name="Bellgard S.E."/>
            <person name="Bellgard M.I."/>
        </authorList>
    </citation>
    <scope>NUCLEOTIDE SEQUENCE</scope>
    <source>
        <tissue evidence="1">Shoot tissue taken approximately 20 cm above the soil surface</tissue>
    </source>
</reference>
<proteinExistence type="predicted"/>
<dbReference type="EMBL" id="GBRH01209957">
    <property type="protein sequence ID" value="JAD87938.1"/>
    <property type="molecule type" value="Transcribed_RNA"/>
</dbReference>
<accession>A0A0A9DMN0</accession>
<sequence length="55" mass="6384">MRLPVLQNMLYKNKADMINQHSTVLYLQNTMHRNKLVSQMKINATGTKNLQTIVP</sequence>
<name>A0A0A9DMN0_ARUDO</name>
<dbReference type="AlphaFoldDB" id="A0A0A9DMN0"/>
<evidence type="ECO:0000313" key="1">
    <source>
        <dbReference type="EMBL" id="JAD87938.1"/>
    </source>
</evidence>
<reference evidence="1" key="1">
    <citation type="submission" date="2014-09" db="EMBL/GenBank/DDBJ databases">
        <authorList>
            <person name="Magalhaes I.L.F."/>
            <person name="Oliveira U."/>
            <person name="Santos F.R."/>
            <person name="Vidigal T.H.D.A."/>
            <person name="Brescovit A.D."/>
            <person name="Santos A.J."/>
        </authorList>
    </citation>
    <scope>NUCLEOTIDE SEQUENCE</scope>
    <source>
        <tissue evidence="1">Shoot tissue taken approximately 20 cm above the soil surface</tissue>
    </source>
</reference>